<dbReference type="InterPro" id="IPR003527">
    <property type="entry name" value="MAP_kinase_CS"/>
</dbReference>
<keyword evidence="6" id="KW-0808">Transferase</keyword>
<dbReference type="GO" id="GO:0005737">
    <property type="term" value="C:cytoplasm"/>
    <property type="evidence" value="ECO:0007669"/>
    <property type="project" value="UniProtKB-ARBA"/>
</dbReference>
<reference evidence="14 15" key="1">
    <citation type="journal article" date="2017" name="Curr. Biol.">
        <title>Genome architecture and evolution of a unichromosomal asexual nematode.</title>
        <authorList>
            <person name="Fradin H."/>
            <person name="Zegar C."/>
            <person name="Gutwein M."/>
            <person name="Lucas J."/>
            <person name="Kovtun M."/>
            <person name="Corcoran D."/>
            <person name="Baugh L.R."/>
            <person name="Kiontke K."/>
            <person name="Gunsalus K."/>
            <person name="Fitch D.H."/>
            <person name="Piano F."/>
        </authorList>
    </citation>
    <scope>NUCLEOTIDE SEQUENCE [LARGE SCALE GENOMIC DNA]</scope>
    <source>
        <strain evidence="14">PF1309</strain>
    </source>
</reference>
<accession>A0A2A2LC05</accession>
<evidence type="ECO:0000256" key="9">
    <source>
        <dbReference type="ARBA" id="ARBA00022840"/>
    </source>
</evidence>
<evidence type="ECO:0000256" key="8">
    <source>
        <dbReference type="ARBA" id="ARBA00022777"/>
    </source>
</evidence>
<dbReference type="Proteomes" id="UP000218231">
    <property type="component" value="Unassembled WGS sequence"/>
</dbReference>
<dbReference type="FunFam" id="3.30.200.20:FF:000769">
    <property type="entry name" value="Mitogen-activated protein kinase 14"/>
    <property type="match status" value="1"/>
</dbReference>
<dbReference type="SUPFAM" id="SSF56112">
    <property type="entry name" value="Protein kinase-like (PK-like)"/>
    <property type="match status" value="1"/>
</dbReference>
<dbReference type="GO" id="GO:0005524">
    <property type="term" value="F:ATP binding"/>
    <property type="evidence" value="ECO:0007669"/>
    <property type="project" value="UniProtKB-KW"/>
</dbReference>
<feature type="domain" description="Protein kinase" evidence="13">
    <location>
        <begin position="40"/>
        <end position="324"/>
    </location>
</feature>
<keyword evidence="4" id="KW-0723">Serine/threonine-protein kinase</keyword>
<dbReference type="AlphaFoldDB" id="A0A2A2LC05"/>
<name>A0A2A2LC05_9BILA</name>
<dbReference type="InterPro" id="IPR011009">
    <property type="entry name" value="Kinase-like_dom_sf"/>
</dbReference>
<dbReference type="GO" id="GO:0106310">
    <property type="term" value="F:protein serine kinase activity"/>
    <property type="evidence" value="ECO:0007669"/>
    <property type="project" value="RHEA"/>
</dbReference>
<evidence type="ECO:0000256" key="3">
    <source>
        <dbReference type="ARBA" id="ARBA00012411"/>
    </source>
</evidence>
<evidence type="ECO:0000256" key="2">
    <source>
        <dbReference type="ARBA" id="ARBA00008832"/>
    </source>
</evidence>
<evidence type="ECO:0000256" key="7">
    <source>
        <dbReference type="ARBA" id="ARBA00022741"/>
    </source>
</evidence>
<sequence length="411" mass="47304">MTSSGVFFANFGPPPPETSVPDGFHATELNKSRWVVPQVYQRLRSLAEGAYGQVCTAEYTSTGERVAIKKFFRPFQSTIHAKRTYRELKLLRSLIHDNVLEMVDAFTPDPNVQSLNNVYFVSPLMGSDLQAILKIQRLTDEQMQLLVYQILRGLKYVHSANIIHRDLKPSNIAINERCEVKILDFGLARQTDSEMTGYVATRWYRAPEIMLNWMHYSQTVDIWSVGCILAELVSGRPLFPGDDHIDQLTRIMAVVGTPDEQFIMKIQSEEARNYIRNLPPMPRKNFTQLFPSASRDALDLLDKMLVLDPDQRISVENSLRHNYLREYRSPNDEPVAAHPVVFEPDEESATSLDDWRELIWRELILFQNSGRRISYSIEGTITGEDETEDIEEVDEENEDDMIYEDVPSSHQ</sequence>
<dbReference type="FunFam" id="1.10.510.10:FF:000684">
    <property type="entry name" value="Mitogen-activated protein kinase"/>
    <property type="match status" value="1"/>
</dbReference>
<keyword evidence="9" id="KW-0067">ATP-binding</keyword>
<dbReference type="GO" id="GO:0004707">
    <property type="term" value="F:MAP kinase activity"/>
    <property type="evidence" value="ECO:0007669"/>
    <property type="project" value="UniProtKB-EC"/>
</dbReference>
<dbReference type="OrthoDB" id="192887at2759"/>
<dbReference type="Gene3D" id="1.10.510.10">
    <property type="entry name" value="Transferase(Phosphotransferase) domain 1"/>
    <property type="match status" value="1"/>
</dbReference>
<dbReference type="GO" id="GO:0006970">
    <property type="term" value="P:response to osmotic stress"/>
    <property type="evidence" value="ECO:0007669"/>
    <property type="project" value="UniProtKB-ARBA"/>
</dbReference>
<evidence type="ECO:0000313" key="15">
    <source>
        <dbReference type="Proteomes" id="UP000218231"/>
    </source>
</evidence>
<evidence type="ECO:0000256" key="10">
    <source>
        <dbReference type="ARBA" id="ARBA00047592"/>
    </source>
</evidence>
<dbReference type="InterPro" id="IPR000719">
    <property type="entry name" value="Prot_kinase_dom"/>
</dbReference>
<keyword evidence="7" id="KW-0547">Nucleotide-binding</keyword>
<comment type="catalytic activity">
    <reaction evidence="10">
        <text>L-threonyl-[protein] + ATP = O-phospho-L-threonyl-[protein] + ADP + H(+)</text>
        <dbReference type="Rhea" id="RHEA:46608"/>
        <dbReference type="Rhea" id="RHEA-COMP:11060"/>
        <dbReference type="Rhea" id="RHEA-COMP:11605"/>
        <dbReference type="ChEBI" id="CHEBI:15378"/>
        <dbReference type="ChEBI" id="CHEBI:30013"/>
        <dbReference type="ChEBI" id="CHEBI:30616"/>
        <dbReference type="ChEBI" id="CHEBI:61977"/>
        <dbReference type="ChEBI" id="CHEBI:456216"/>
        <dbReference type="EC" id="2.7.11.24"/>
    </reaction>
</comment>
<comment type="similarity">
    <text evidence="2">Belongs to the protein kinase superfamily. CMGC Ser/Thr protein kinase family. MAP kinase subfamily.</text>
</comment>
<dbReference type="PROSITE" id="PS01351">
    <property type="entry name" value="MAPK"/>
    <property type="match status" value="1"/>
</dbReference>
<comment type="catalytic activity">
    <reaction evidence="11">
        <text>L-seryl-[protein] + ATP = O-phospho-L-seryl-[protein] + ADP + H(+)</text>
        <dbReference type="Rhea" id="RHEA:17989"/>
        <dbReference type="Rhea" id="RHEA-COMP:9863"/>
        <dbReference type="Rhea" id="RHEA-COMP:11604"/>
        <dbReference type="ChEBI" id="CHEBI:15378"/>
        <dbReference type="ChEBI" id="CHEBI:29999"/>
        <dbReference type="ChEBI" id="CHEBI:30616"/>
        <dbReference type="ChEBI" id="CHEBI:83421"/>
        <dbReference type="ChEBI" id="CHEBI:456216"/>
        <dbReference type="EC" id="2.7.11.24"/>
    </reaction>
</comment>
<dbReference type="InterPro" id="IPR008352">
    <property type="entry name" value="MAPK_HOG-like"/>
</dbReference>
<protein>
    <recommendedName>
        <fullName evidence="3">mitogen-activated protein kinase</fullName>
        <ecNumber evidence="3">2.7.11.24</ecNumber>
    </recommendedName>
</protein>
<dbReference type="SMART" id="SM00220">
    <property type="entry name" value="S_TKc"/>
    <property type="match status" value="1"/>
</dbReference>
<evidence type="ECO:0000259" key="13">
    <source>
        <dbReference type="PROSITE" id="PS50011"/>
    </source>
</evidence>
<feature type="compositionally biased region" description="Acidic residues" evidence="12">
    <location>
        <begin position="383"/>
        <end position="403"/>
    </location>
</feature>
<dbReference type="EMBL" id="LIAE01006933">
    <property type="protein sequence ID" value="PAV83700.1"/>
    <property type="molecule type" value="Genomic_DNA"/>
</dbReference>
<dbReference type="EC" id="2.7.11.24" evidence="3"/>
<evidence type="ECO:0000256" key="5">
    <source>
        <dbReference type="ARBA" id="ARBA00022553"/>
    </source>
</evidence>
<keyword evidence="15" id="KW-1185">Reference proteome</keyword>
<proteinExistence type="inferred from homology"/>
<dbReference type="Gene3D" id="3.30.200.20">
    <property type="entry name" value="Phosphorylase Kinase, domain 1"/>
    <property type="match status" value="1"/>
</dbReference>
<dbReference type="PANTHER" id="PTHR24055">
    <property type="entry name" value="MITOGEN-ACTIVATED PROTEIN KINASE"/>
    <property type="match status" value="1"/>
</dbReference>
<dbReference type="PROSITE" id="PS50011">
    <property type="entry name" value="PROTEIN_KINASE_DOM"/>
    <property type="match status" value="1"/>
</dbReference>
<evidence type="ECO:0000313" key="14">
    <source>
        <dbReference type="EMBL" id="PAV83700.1"/>
    </source>
</evidence>
<evidence type="ECO:0000256" key="1">
    <source>
        <dbReference type="ARBA" id="ARBA00001946"/>
    </source>
</evidence>
<evidence type="ECO:0000256" key="12">
    <source>
        <dbReference type="SAM" id="MobiDB-lite"/>
    </source>
</evidence>
<evidence type="ECO:0000256" key="4">
    <source>
        <dbReference type="ARBA" id="ARBA00022527"/>
    </source>
</evidence>
<feature type="region of interest" description="Disordered" evidence="12">
    <location>
        <begin position="383"/>
        <end position="411"/>
    </location>
</feature>
<comment type="cofactor">
    <cofactor evidence="1">
        <name>Mg(2+)</name>
        <dbReference type="ChEBI" id="CHEBI:18420"/>
    </cofactor>
</comment>
<dbReference type="InterPro" id="IPR050117">
    <property type="entry name" value="MAPK"/>
</dbReference>
<dbReference type="CDD" id="cd07851">
    <property type="entry name" value="STKc_p38"/>
    <property type="match status" value="1"/>
</dbReference>
<dbReference type="STRING" id="2018661.A0A2A2LC05"/>
<organism evidence="14 15">
    <name type="scientific">Diploscapter pachys</name>
    <dbReference type="NCBI Taxonomy" id="2018661"/>
    <lineage>
        <taxon>Eukaryota</taxon>
        <taxon>Metazoa</taxon>
        <taxon>Ecdysozoa</taxon>
        <taxon>Nematoda</taxon>
        <taxon>Chromadorea</taxon>
        <taxon>Rhabditida</taxon>
        <taxon>Rhabditina</taxon>
        <taxon>Rhabditomorpha</taxon>
        <taxon>Rhabditoidea</taxon>
        <taxon>Rhabditidae</taxon>
        <taxon>Diploscapter</taxon>
    </lineage>
</organism>
<evidence type="ECO:0000256" key="6">
    <source>
        <dbReference type="ARBA" id="ARBA00022679"/>
    </source>
</evidence>
<dbReference type="PRINTS" id="PR01773">
    <property type="entry name" value="P38MAPKINASE"/>
</dbReference>
<gene>
    <name evidence="14" type="ORF">WR25_26619</name>
</gene>
<evidence type="ECO:0000256" key="11">
    <source>
        <dbReference type="ARBA" id="ARBA00048312"/>
    </source>
</evidence>
<keyword evidence="5" id="KW-0597">Phosphoprotein</keyword>
<comment type="caution">
    <text evidence="14">The sequence shown here is derived from an EMBL/GenBank/DDBJ whole genome shotgun (WGS) entry which is preliminary data.</text>
</comment>
<keyword evidence="8" id="KW-0418">Kinase</keyword>
<dbReference type="Pfam" id="PF00069">
    <property type="entry name" value="Pkinase"/>
    <property type="match status" value="1"/>
</dbReference>